<gene>
    <name evidence="1" type="ORF">BVG16_32005</name>
</gene>
<keyword evidence="2" id="KW-1185">Reference proteome</keyword>
<evidence type="ECO:0000313" key="2">
    <source>
        <dbReference type="Proteomes" id="UP000190188"/>
    </source>
</evidence>
<dbReference type="Proteomes" id="UP000190188">
    <property type="component" value="Unassembled WGS sequence"/>
</dbReference>
<sequence>MRQMQPCSCSLVIMEVERAPYVIEAEDIIRRSVTSMENLLAHLDLIDLLVVIDNSKADGEIVLEADKEFIKYHQNVLPEWIESIDRHLKNRMIIHK</sequence>
<dbReference type="EMBL" id="MSZX01000031">
    <property type="protein sequence ID" value="OPA72809.1"/>
    <property type="molecule type" value="Genomic_DNA"/>
</dbReference>
<dbReference type="RefSeq" id="WP_078503243.1">
    <property type="nucleotide sequence ID" value="NZ_MSZX01000031.1"/>
</dbReference>
<dbReference type="STRING" id="1324314.BVG16_32005"/>
<accession>A0A1T2WYV2</accession>
<protein>
    <submittedName>
        <fullName evidence="1">Uncharacterized protein</fullName>
    </submittedName>
</protein>
<dbReference type="AlphaFoldDB" id="A0A1T2WYV2"/>
<reference evidence="1 2" key="1">
    <citation type="submission" date="2017-01" db="EMBL/GenBank/DDBJ databases">
        <title>Genome analysis of Paenibacillus selenitrireducens ES3-24.</title>
        <authorList>
            <person name="Xu D."/>
            <person name="Yao R."/>
            <person name="Zheng S."/>
        </authorList>
    </citation>
    <scope>NUCLEOTIDE SEQUENCE [LARGE SCALE GENOMIC DNA]</scope>
    <source>
        <strain evidence="1 2">ES3-24</strain>
    </source>
</reference>
<organism evidence="1 2">
    <name type="scientific">Paenibacillus selenitireducens</name>
    <dbReference type="NCBI Taxonomy" id="1324314"/>
    <lineage>
        <taxon>Bacteria</taxon>
        <taxon>Bacillati</taxon>
        <taxon>Bacillota</taxon>
        <taxon>Bacilli</taxon>
        <taxon>Bacillales</taxon>
        <taxon>Paenibacillaceae</taxon>
        <taxon>Paenibacillus</taxon>
    </lineage>
</organism>
<dbReference type="OrthoDB" id="9791543at2"/>
<evidence type="ECO:0000313" key="1">
    <source>
        <dbReference type="EMBL" id="OPA72809.1"/>
    </source>
</evidence>
<comment type="caution">
    <text evidence="1">The sequence shown here is derived from an EMBL/GenBank/DDBJ whole genome shotgun (WGS) entry which is preliminary data.</text>
</comment>
<name>A0A1T2WYV2_9BACL</name>
<proteinExistence type="predicted"/>